<organism evidence="5 6">
    <name type="scientific">Microbacterium paludicola</name>
    <dbReference type="NCBI Taxonomy" id="300019"/>
    <lineage>
        <taxon>Bacteria</taxon>
        <taxon>Bacillati</taxon>
        <taxon>Actinomycetota</taxon>
        <taxon>Actinomycetes</taxon>
        <taxon>Micrococcales</taxon>
        <taxon>Microbacteriaceae</taxon>
        <taxon>Microbacterium</taxon>
    </lineage>
</organism>
<proteinExistence type="inferred from homology"/>
<evidence type="ECO:0000313" key="6">
    <source>
        <dbReference type="Proteomes" id="UP001260188"/>
    </source>
</evidence>
<accession>A0ABU1HW84</accession>
<keyword evidence="2 4" id="KW-0378">Hydrolase</keyword>
<name>A0ABU1HW84_9MICO</name>
<dbReference type="Gene3D" id="3.20.20.80">
    <property type="entry name" value="Glycosidases"/>
    <property type="match status" value="1"/>
</dbReference>
<dbReference type="InterPro" id="IPR017853">
    <property type="entry name" value="GH"/>
</dbReference>
<dbReference type="SUPFAM" id="SSF51445">
    <property type="entry name" value="(Trans)glycosidases"/>
    <property type="match status" value="1"/>
</dbReference>
<dbReference type="EMBL" id="JAVIZA010000001">
    <property type="protein sequence ID" value="MDR6165902.1"/>
    <property type="molecule type" value="Genomic_DNA"/>
</dbReference>
<gene>
    <name evidence="5" type="ORF">QE367_000106</name>
</gene>
<keyword evidence="6" id="KW-1185">Reference proteome</keyword>
<dbReference type="InterPro" id="IPR011683">
    <property type="entry name" value="Glyco_hydro_53"/>
</dbReference>
<sequence>MMTTPPQIRGADVSMTAEVEALGGWFSDAAGARDLFRILADHGVNLARLRVWVDPTDAEGRPYQGGTNDLATTVRLAERARDAGLGLMIDLHYSDFWADPKKQSLPRSWQGLDLDGLCEAVAAHTTEVISAVSANAGSPEWVQVGNETTNGMLWPLGRTPRYDLVNRAFEAVPTDEAREQYDRLARLLHAGSSAVRAADDRSRIVLHLDAGGAADLYRRWFDEITARAVDFDAIGLSYYPLWHGSLADLSGNLHQLVQRYEKDVIVVETAYAYRPDNPAGTSMFDASSPAAVYPASVEGQSRYLHDLARVVRDVPGGRGRGVVYWEPAWLPVPGTSWASTAGMAYGNDVAEPGNGWANQTLFDEGGCALASLSALGATADPLRPMREEDT</sequence>
<dbReference type="PANTHER" id="PTHR34983">
    <property type="entry name" value="ARABINOGALACTAN ENDO-BETA-1,4-GALACTANASE A"/>
    <property type="match status" value="1"/>
</dbReference>
<evidence type="ECO:0000256" key="4">
    <source>
        <dbReference type="RuleBase" id="RU361192"/>
    </source>
</evidence>
<dbReference type="EC" id="3.2.1.89" evidence="4"/>
<reference evidence="5 6" key="1">
    <citation type="submission" date="2023-08" db="EMBL/GenBank/DDBJ databases">
        <title>Functional and genomic diversity of the sorghum phyllosphere microbiome.</title>
        <authorList>
            <person name="Shade A."/>
        </authorList>
    </citation>
    <scope>NUCLEOTIDE SEQUENCE [LARGE SCALE GENOMIC DNA]</scope>
    <source>
        <strain evidence="5 6">SORGH_AS_0919</strain>
    </source>
</reference>
<dbReference type="Pfam" id="PF07745">
    <property type="entry name" value="Glyco_hydro_53"/>
    <property type="match status" value="1"/>
</dbReference>
<comment type="caution">
    <text evidence="5">The sequence shown here is derived from an EMBL/GenBank/DDBJ whole genome shotgun (WGS) entry which is preliminary data.</text>
</comment>
<dbReference type="PANTHER" id="PTHR34983:SF2">
    <property type="entry name" value="ENDO-BETA-1,4-GALACTANASE"/>
    <property type="match status" value="1"/>
</dbReference>
<dbReference type="RefSeq" id="WP_237049192.1">
    <property type="nucleotide sequence ID" value="NZ_CP018134.1"/>
</dbReference>
<evidence type="ECO:0000256" key="1">
    <source>
        <dbReference type="ARBA" id="ARBA00010687"/>
    </source>
</evidence>
<evidence type="ECO:0000256" key="2">
    <source>
        <dbReference type="ARBA" id="ARBA00022801"/>
    </source>
</evidence>
<comment type="similarity">
    <text evidence="1 4">Belongs to the glycosyl hydrolase 53 family.</text>
</comment>
<protein>
    <recommendedName>
        <fullName evidence="4">Arabinogalactan endo-beta-1,4-galactanase</fullName>
        <ecNumber evidence="4">3.2.1.89</ecNumber>
    </recommendedName>
</protein>
<evidence type="ECO:0000313" key="5">
    <source>
        <dbReference type="EMBL" id="MDR6165902.1"/>
    </source>
</evidence>
<dbReference type="Proteomes" id="UP001260188">
    <property type="component" value="Unassembled WGS sequence"/>
</dbReference>
<evidence type="ECO:0000256" key="3">
    <source>
        <dbReference type="ARBA" id="ARBA00023295"/>
    </source>
</evidence>
<keyword evidence="3 4" id="KW-0326">Glycosidase</keyword>
<dbReference type="GO" id="GO:0031218">
    <property type="term" value="F:arabinogalactan endo-1,4-beta-galactosidase activity"/>
    <property type="evidence" value="ECO:0007669"/>
    <property type="project" value="UniProtKB-EC"/>
</dbReference>
<comment type="catalytic activity">
    <reaction evidence="4">
        <text>The enzyme specifically hydrolyzes (1-&gt;4)-beta-D-galactosidic linkages in type I arabinogalactans.</text>
        <dbReference type="EC" id="3.2.1.89"/>
    </reaction>
</comment>